<proteinExistence type="predicted"/>
<sequence length="221" mass="25289">MVENAVMFEHSRLDNKQRQRIARRHEDSIQRHGYKPQALFWSSKAIQDIRFQTLLDGIPKQLKSIDGFSLLDVGCGFADLLDYLQQQRLNTDYVGVDLAPAMVTAAKSLHPKSVFHCGDLFDMDFADESFDFVVLSGALNEVVECEQQGAYAKAVIEKMYALCRVGVAFNLLDSRDLWTASRPDLQSFAPQEMVSFCQTFASKVEWRDDYLDNDFTVYLYK</sequence>
<dbReference type="InterPro" id="IPR029063">
    <property type="entry name" value="SAM-dependent_MTases_sf"/>
</dbReference>
<dbReference type="RefSeq" id="WP_208148208.1">
    <property type="nucleotide sequence ID" value="NZ_JAGETV010000005.1"/>
</dbReference>
<organism evidence="2 3">
    <name type="scientific">Thiomicrorhabdus marina</name>
    <dbReference type="NCBI Taxonomy" id="2818442"/>
    <lineage>
        <taxon>Bacteria</taxon>
        <taxon>Pseudomonadati</taxon>
        <taxon>Pseudomonadota</taxon>
        <taxon>Gammaproteobacteria</taxon>
        <taxon>Thiotrichales</taxon>
        <taxon>Piscirickettsiaceae</taxon>
        <taxon>Thiomicrorhabdus</taxon>
    </lineage>
</organism>
<protein>
    <submittedName>
        <fullName evidence="2">Class I SAM-dependent methyltransferase</fullName>
    </submittedName>
</protein>
<name>A0ABS3Q342_9GAMM</name>
<dbReference type="GO" id="GO:0008168">
    <property type="term" value="F:methyltransferase activity"/>
    <property type="evidence" value="ECO:0007669"/>
    <property type="project" value="UniProtKB-KW"/>
</dbReference>
<evidence type="ECO:0000313" key="3">
    <source>
        <dbReference type="Proteomes" id="UP000664835"/>
    </source>
</evidence>
<feature type="domain" description="Methyltransferase type 11" evidence="1">
    <location>
        <begin position="71"/>
        <end position="145"/>
    </location>
</feature>
<keyword evidence="3" id="KW-1185">Reference proteome</keyword>
<dbReference type="Gene3D" id="3.40.50.150">
    <property type="entry name" value="Vaccinia Virus protein VP39"/>
    <property type="match status" value="1"/>
</dbReference>
<dbReference type="GO" id="GO:0032259">
    <property type="term" value="P:methylation"/>
    <property type="evidence" value="ECO:0007669"/>
    <property type="project" value="UniProtKB-KW"/>
</dbReference>
<gene>
    <name evidence="2" type="ORF">J3998_04155</name>
</gene>
<evidence type="ECO:0000313" key="2">
    <source>
        <dbReference type="EMBL" id="MBO1926759.1"/>
    </source>
</evidence>
<keyword evidence="2" id="KW-0808">Transferase</keyword>
<accession>A0ABS3Q342</accession>
<dbReference type="EMBL" id="JAGETV010000005">
    <property type="protein sequence ID" value="MBO1926759.1"/>
    <property type="molecule type" value="Genomic_DNA"/>
</dbReference>
<evidence type="ECO:0000259" key="1">
    <source>
        <dbReference type="Pfam" id="PF08241"/>
    </source>
</evidence>
<dbReference type="Proteomes" id="UP000664835">
    <property type="component" value="Unassembled WGS sequence"/>
</dbReference>
<keyword evidence="2" id="KW-0489">Methyltransferase</keyword>
<dbReference type="InterPro" id="IPR013216">
    <property type="entry name" value="Methyltransf_11"/>
</dbReference>
<dbReference type="SUPFAM" id="SSF53335">
    <property type="entry name" value="S-adenosyl-L-methionine-dependent methyltransferases"/>
    <property type="match status" value="1"/>
</dbReference>
<dbReference type="Pfam" id="PF08241">
    <property type="entry name" value="Methyltransf_11"/>
    <property type="match status" value="1"/>
</dbReference>
<reference evidence="2 3" key="1">
    <citation type="submission" date="2021-03" db="EMBL/GenBank/DDBJ databases">
        <title>Thiomicrorhabdus sp.nov.,novel sulfur-oxidizing bacteria isolated from coastal sediment.</title>
        <authorList>
            <person name="Liu X."/>
        </authorList>
    </citation>
    <scope>NUCLEOTIDE SEQUENCE [LARGE SCALE GENOMIC DNA]</scope>
    <source>
        <strain evidence="2 3">6S2-11</strain>
    </source>
</reference>
<comment type="caution">
    <text evidence="2">The sequence shown here is derived from an EMBL/GenBank/DDBJ whole genome shotgun (WGS) entry which is preliminary data.</text>
</comment>
<dbReference type="CDD" id="cd02440">
    <property type="entry name" value="AdoMet_MTases"/>
    <property type="match status" value="1"/>
</dbReference>